<sequence>MRRVYRLNGAQVGVLCGITAVVSFLIIWGGTGSTQFYKYQTEDDVWTATVLASSVGGFKGLWDSGTRNYCTYLDCSDGQTRKFYLTRSINHYFLDSEKHPLERIALVVVLVGVMLIYTLGWAVQRRLRDDSVVAR</sequence>
<proteinExistence type="predicted"/>
<keyword evidence="1" id="KW-0812">Transmembrane</keyword>
<feature type="transmembrane region" description="Helical" evidence="1">
    <location>
        <begin position="104"/>
        <end position="123"/>
    </location>
</feature>
<accession>A0A937XG29</accession>
<evidence type="ECO:0000256" key="1">
    <source>
        <dbReference type="SAM" id="Phobius"/>
    </source>
</evidence>
<evidence type="ECO:0000313" key="3">
    <source>
        <dbReference type="Proteomes" id="UP000779900"/>
    </source>
</evidence>
<dbReference type="EMBL" id="VGIR01000003">
    <property type="protein sequence ID" value="MBM3330430.1"/>
    <property type="molecule type" value="Genomic_DNA"/>
</dbReference>
<keyword evidence="1" id="KW-0472">Membrane</keyword>
<reference evidence="2" key="1">
    <citation type="submission" date="2019-03" db="EMBL/GenBank/DDBJ databases">
        <title>Lake Tanganyika Metagenome-Assembled Genomes (MAGs).</title>
        <authorList>
            <person name="Tran P."/>
        </authorList>
    </citation>
    <scope>NUCLEOTIDE SEQUENCE</scope>
    <source>
        <strain evidence="2">K_DeepCast_150m_m2_040</strain>
    </source>
</reference>
<comment type="caution">
    <text evidence="2">The sequence shown here is derived from an EMBL/GenBank/DDBJ whole genome shotgun (WGS) entry which is preliminary data.</text>
</comment>
<gene>
    <name evidence="2" type="ORF">FJY68_01105</name>
</gene>
<protein>
    <submittedName>
        <fullName evidence="2">Uncharacterized protein</fullName>
    </submittedName>
</protein>
<dbReference type="AlphaFoldDB" id="A0A937XG29"/>
<evidence type="ECO:0000313" key="2">
    <source>
        <dbReference type="EMBL" id="MBM3330430.1"/>
    </source>
</evidence>
<name>A0A937XG29_UNCW3</name>
<dbReference type="Proteomes" id="UP000779900">
    <property type="component" value="Unassembled WGS sequence"/>
</dbReference>
<feature type="transmembrane region" description="Helical" evidence="1">
    <location>
        <begin position="12"/>
        <end position="30"/>
    </location>
</feature>
<keyword evidence="1" id="KW-1133">Transmembrane helix</keyword>
<organism evidence="2 3">
    <name type="scientific">candidate division WOR-3 bacterium</name>
    <dbReference type="NCBI Taxonomy" id="2052148"/>
    <lineage>
        <taxon>Bacteria</taxon>
        <taxon>Bacteria division WOR-3</taxon>
    </lineage>
</organism>